<evidence type="ECO:0000313" key="5">
    <source>
        <dbReference type="Proteomes" id="UP000663861"/>
    </source>
</evidence>
<proteinExistence type="predicted"/>
<evidence type="ECO:0000256" key="1">
    <source>
        <dbReference type="ARBA" id="ARBA00022729"/>
    </source>
</evidence>
<dbReference type="GO" id="GO:0005615">
    <property type="term" value="C:extracellular space"/>
    <property type="evidence" value="ECO:0007669"/>
    <property type="project" value="TreeGrafter"/>
</dbReference>
<dbReference type="InterPro" id="IPR052321">
    <property type="entry name" value="PolyBind_ProtTraffic"/>
</dbReference>
<dbReference type="Proteomes" id="UP000663861">
    <property type="component" value="Unassembled WGS sequence"/>
</dbReference>
<dbReference type="PANTHER" id="PTHR33589:SF1">
    <property type="entry name" value="ZYMOGEN GRANULE PROTEIN 16 HOMOLOG B"/>
    <property type="match status" value="1"/>
</dbReference>
<feature type="domain" description="Jacalin-type lectin" evidence="3">
    <location>
        <begin position="279"/>
        <end position="426"/>
    </location>
</feature>
<dbReference type="Pfam" id="PF22693">
    <property type="entry name" value="MACPF_1"/>
    <property type="match status" value="1"/>
</dbReference>
<sequence length="589" mass="64571">MFDPNPEVTRFLESVPLLTGVFLDPAVGPVAASRPAAVLHQSSTDKIRMIDNSVTEDLYSETELEAHYAGLGWPSLNKLPSRPWNAPSTVRESQHKLDNETWALRRFMVQRATINLSLQDIRPVEALVEAFETALGQETYDLQIQALQEVFRIWGEFIPLNAIAGAFMGVTGILSNGTSFPNGVVSSSSDAGNQRYSLTEIVDRQLGTSGCFGRRLETRVQGGSSQALLTQGCDAWLRSIDDSPESWSIVKVYRTVLITDILSERLRDRIRQLFTGSVISRSPSVGSPNGSGFNGAAHGVRTINKITIWFSDSKVRDLAVRYDGGAAAGPYSYGNSNPQSQSDVLVLAPGEYITDVFVWHHQDGWIMGIQFVKSTLELSPIYGIGSQNSSSIHSPVLLAGDGKALLGISGAFTSDSLSQVQAVWRNDVTLKRQRHTQTSYTGNPRERIYNDLQHLANPANARIVQITGRAEGAVASFRTTYESISGGSLVRSETPSRGTDVGPLQTMTLESDEYIIGVRGSHNNWWMHQIQFVTNKRTHPAFGTENGNVPFSFDAPKTMDGRDMVLHYMVGTSGGCLHSALFVWAEMPL</sequence>
<dbReference type="InterPro" id="IPR054586">
    <property type="entry name" value="MACPF_1_fungal"/>
</dbReference>
<dbReference type="Pfam" id="PF01419">
    <property type="entry name" value="Jacalin"/>
    <property type="match status" value="2"/>
</dbReference>
<reference evidence="4" key="1">
    <citation type="submission" date="2021-01" db="EMBL/GenBank/DDBJ databases">
        <authorList>
            <person name="Kaushik A."/>
        </authorList>
    </citation>
    <scope>NUCLEOTIDE SEQUENCE</scope>
    <source>
        <strain evidence="4">AG4-RS23</strain>
    </source>
</reference>
<dbReference type="PROSITE" id="PS51752">
    <property type="entry name" value="JACALIN_LECTIN"/>
    <property type="match status" value="1"/>
</dbReference>
<keyword evidence="1" id="KW-0732">Signal</keyword>
<dbReference type="GO" id="GO:0030246">
    <property type="term" value="F:carbohydrate binding"/>
    <property type="evidence" value="ECO:0007669"/>
    <property type="project" value="UniProtKB-KW"/>
</dbReference>
<gene>
    <name evidence="4" type="ORF">RDB_LOCUS96649</name>
</gene>
<dbReference type="AlphaFoldDB" id="A0A8H3CB05"/>
<evidence type="ECO:0000256" key="2">
    <source>
        <dbReference type="ARBA" id="ARBA00022734"/>
    </source>
</evidence>
<dbReference type="PANTHER" id="PTHR33589">
    <property type="entry name" value="OS11G0524900 PROTEIN"/>
    <property type="match status" value="1"/>
</dbReference>
<dbReference type="InterPro" id="IPR001229">
    <property type="entry name" value="Jacalin-like_lectin_dom"/>
</dbReference>
<name>A0A8H3CB05_9AGAM</name>
<dbReference type="SUPFAM" id="SSF51101">
    <property type="entry name" value="Mannose-binding lectins"/>
    <property type="match status" value="2"/>
</dbReference>
<evidence type="ECO:0000259" key="3">
    <source>
        <dbReference type="PROSITE" id="PS51752"/>
    </source>
</evidence>
<organism evidence="4 5">
    <name type="scientific">Rhizoctonia solani</name>
    <dbReference type="NCBI Taxonomy" id="456999"/>
    <lineage>
        <taxon>Eukaryota</taxon>
        <taxon>Fungi</taxon>
        <taxon>Dikarya</taxon>
        <taxon>Basidiomycota</taxon>
        <taxon>Agaricomycotina</taxon>
        <taxon>Agaricomycetes</taxon>
        <taxon>Cantharellales</taxon>
        <taxon>Ceratobasidiaceae</taxon>
        <taxon>Rhizoctonia</taxon>
    </lineage>
</organism>
<keyword evidence="2" id="KW-0430">Lectin</keyword>
<dbReference type="InterPro" id="IPR036404">
    <property type="entry name" value="Jacalin-like_lectin_dom_sf"/>
</dbReference>
<protein>
    <recommendedName>
        <fullName evidence="3">Jacalin-type lectin domain-containing protein</fullName>
    </recommendedName>
</protein>
<dbReference type="Gene3D" id="2.100.10.30">
    <property type="entry name" value="Jacalin-like lectin domain"/>
    <property type="match status" value="2"/>
</dbReference>
<comment type="caution">
    <text evidence="4">The sequence shown here is derived from an EMBL/GenBank/DDBJ whole genome shotgun (WGS) entry which is preliminary data.</text>
</comment>
<evidence type="ECO:0000313" key="4">
    <source>
        <dbReference type="EMBL" id="CAE6479778.1"/>
    </source>
</evidence>
<dbReference type="SMART" id="SM00915">
    <property type="entry name" value="Jacalin"/>
    <property type="match status" value="1"/>
</dbReference>
<accession>A0A8H3CB05</accession>
<dbReference type="EMBL" id="CAJMWY010002010">
    <property type="protein sequence ID" value="CAE6479778.1"/>
    <property type="molecule type" value="Genomic_DNA"/>
</dbReference>